<dbReference type="InterPro" id="IPR038379">
    <property type="entry name" value="SecE_sf"/>
</dbReference>
<dbReference type="EMBL" id="CP011853">
    <property type="protein sequence ID" value="ALG85812.1"/>
    <property type="molecule type" value="Genomic_DNA"/>
</dbReference>
<keyword evidence="8 9" id="KW-0472">Membrane</keyword>
<evidence type="ECO:0000256" key="5">
    <source>
        <dbReference type="ARBA" id="ARBA00022927"/>
    </source>
</evidence>
<keyword evidence="4 9" id="KW-0812">Transmembrane</keyword>
<comment type="subunit">
    <text evidence="9">Component of the Sec protein translocase complex. Heterotrimer consisting of SecY, SecE and SecG subunits. The heterotrimers can form oligomers, although 1 heterotrimer is thought to be able to translocate proteins. Interacts with the ribosome. Interacts with SecDF, and other proteins may be involved. Interacts with SecA.</text>
</comment>
<dbReference type="InterPro" id="IPR001901">
    <property type="entry name" value="Translocase_SecE/Sec61-g"/>
</dbReference>
<evidence type="ECO:0000256" key="9">
    <source>
        <dbReference type="HAMAP-Rule" id="MF_00422"/>
    </source>
</evidence>
<keyword evidence="3 9" id="KW-1003">Cell membrane</keyword>
<evidence type="ECO:0000256" key="3">
    <source>
        <dbReference type="ARBA" id="ARBA00022475"/>
    </source>
</evidence>
<dbReference type="OrthoDB" id="9805743at2"/>
<evidence type="ECO:0000256" key="4">
    <source>
        <dbReference type="ARBA" id="ARBA00022692"/>
    </source>
</evidence>
<dbReference type="GO" id="GO:0065002">
    <property type="term" value="P:intracellular protein transmembrane transport"/>
    <property type="evidence" value="ECO:0007669"/>
    <property type="project" value="UniProtKB-UniRule"/>
</dbReference>
<dbReference type="GO" id="GO:0005886">
    <property type="term" value="C:plasma membrane"/>
    <property type="evidence" value="ECO:0007669"/>
    <property type="project" value="UniProtKB-SubCell"/>
</dbReference>
<evidence type="ECO:0000256" key="2">
    <source>
        <dbReference type="ARBA" id="ARBA00022448"/>
    </source>
</evidence>
<evidence type="ECO:0000256" key="10">
    <source>
        <dbReference type="SAM" id="MobiDB-lite"/>
    </source>
</evidence>
<dbReference type="NCBIfam" id="TIGR00964">
    <property type="entry name" value="secE_bact"/>
    <property type="match status" value="1"/>
</dbReference>
<proteinExistence type="inferred from homology"/>
<reference evidence="11 12" key="2">
    <citation type="journal article" date="2017" name="Int. J. Syst. Evol. Microbiol.">
        <title>Gordonia phthalatica sp. nov., a di-n-butyl phthalate-degrading bacterium isolated from activated sludge.</title>
        <authorList>
            <person name="Jin D."/>
            <person name="Kong X."/>
            <person name="Jia M."/>
            <person name="Yu X."/>
            <person name="Wang X."/>
            <person name="Zhuang X."/>
            <person name="Deng Y."/>
            <person name="Bai Z."/>
        </authorList>
    </citation>
    <scope>NUCLEOTIDE SEQUENCE [LARGE SCALE GENOMIC DNA]</scope>
    <source>
        <strain evidence="11 12">QH-11</strain>
    </source>
</reference>
<evidence type="ECO:0000313" key="11">
    <source>
        <dbReference type="EMBL" id="ALG85812.1"/>
    </source>
</evidence>
<dbReference type="HAMAP" id="MF_00422">
    <property type="entry name" value="SecE"/>
    <property type="match status" value="1"/>
</dbReference>
<dbReference type="KEGG" id="goq:ACH46_16605"/>
<dbReference type="STRING" id="1136941.ACH46_16605"/>
<dbReference type="Proteomes" id="UP000063789">
    <property type="component" value="Chromosome"/>
</dbReference>
<keyword evidence="2 9" id="KW-0813">Transport</keyword>
<feature type="compositionally biased region" description="Acidic residues" evidence="10">
    <location>
        <begin position="11"/>
        <end position="25"/>
    </location>
</feature>
<dbReference type="GO" id="GO:0006605">
    <property type="term" value="P:protein targeting"/>
    <property type="evidence" value="ECO:0007669"/>
    <property type="project" value="UniProtKB-UniRule"/>
</dbReference>
<accession>A0A0N9NBK9</accession>
<evidence type="ECO:0000256" key="8">
    <source>
        <dbReference type="ARBA" id="ARBA00023136"/>
    </source>
</evidence>
<dbReference type="GO" id="GO:0008320">
    <property type="term" value="F:protein transmembrane transporter activity"/>
    <property type="evidence" value="ECO:0007669"/>
    <property type="project" value="UniProtKB-UniRule"/>
</dbReference>
<keyword evidence="7 9" id="KW-0811">Translocation</keyword>
<gene>
    <name evidence="9" type="primary">secE</name>
    <name evidence="11" type="ORF">ACH46_16605</name>
</gene>
<evidence type="ECO:0000256" key="6">
    <source>
        <dbReference type="ARBA" id="ARBA00022989"/>
    </source>
</evidence>
<evidence type="ECO:0000256" key="7">
    <source>
        <dbReference type="ARBA" id="ARBA00023010"/>
    </source>
</evidence>
<dbReference type="GO" id="GO:0009306">
    <property type="term" value="P:protein secretion"/>
    <property type="evidence" value="ECO:0007669"/>
    <property type="project" value="UniProtKB-UniRule"/>
</dbReference>
<dbReference type="InterPro" id="IPR005807">
    <property type="entry name" value="SecE_bac"/>
</dbReference>
<dbReference type="Pfam" id="PF00584">
    <property type="entry name" value="SecE"/>
    <property type="match status" value="1"/>
</dbReference>
<dbReference type="RefSeq" id="WP_062393903.1">
    <property type="nucleotide sequence ID" value="NZ_CP011853.1"/>
</dbReference>
<feature type="transmembrane region" description="Helical" evidence="9">
    <location>
        <begin position="94"/>
        <end position="115"/>
    </location>
</feature>
<comment type="subcellular location">
    <subcellularLocation>
        <location evidence="9">Cell membrane</location>
        <topology evidence="9">Single-pass membrane protein</topology>
    </subcellularLocation>
    <subcellularLocation>
        <location evidence="1">Membrane</location>
    </subcellularLocation>
</comment>
<feature type="region of interest" description="Disordered" evidence="10">
    <location>
        <begin position="1"/>
        <end position="63"/>
    </location>
</feature>
<sequence>MAKHDRKASDDVNDDREADVDVADSEELRPSGKRSARGRRSAGTGAATAVAERTAESTDTTTGVSRNPFVRIWIFLKQVVSEMRKVVWPTRNEVINYSIAVFVFVVLLTALISGLDIGFAKLTLLVFG</sequence>
<keyword evidence="5 9" id="KW-0653">Protein transport</keyword>
<organism evidence="11 12">
    <name type="scientific">Gordonia phthalatica</name>
    <dbReference type="NCBI Taxonomy" id="1136941"/>
    <lineage>
        <taxon>Bacteria</taxon>
        <taxon>Bacillati</taxon>
        <taxon>Actinomycetota</taxon>
        <taxon>Actinomycetes</taxon>
        <taxon>Mycobacteriales</taxon>
        <taxon>Gordoniaceae</taxon>
        <taxon>Gordonia</taxon>
    </lineage>
</organism>
<dbReference type="PATRIC" id="fig|1136941.3.peg.3394"/>
<evidence type="ECO:0000313" key="12">
    <source>
        <dbReference type="Proteomes" id="UP000063789"/>
    </source>
</evidence>
<comment type="similarity">
    <text evidence="9">Belongs to the SecE/SEC61-gamma family.</text>
</comment>
<dbReference type="Gene3D" id="1.20.5.1030">
    <property type="entry name" value="Preprotein translocase secy subunit"/>
    <property type="match status" value="1"/>
</dbReference>
<name>A0A0N9NBK9_9ACTN</name>
<feature type="compositionally biased region" description="Low complexity" evidence="10">
    <location>
        <begin position="41"/>
        <end position="52"/>
    </location>
</feature>
<comment type="function">
    <text evidence="9">Essential subunit of the Sec protein translocation channel SecYEG. Clamps together the 2 halves of SecY. May contact the channel plug during translocation.</text>
</comment>
<protein>
    <recommendedName>
        <fullName evidence="9">Protein translocase subunit SecE</fullName>
    </recommendedName>
</protein>
<keyword evidence="12" id="KW-1185">Reference proteome</keyword>
<dbReference type="PANTHER" id="PTHR33910:SF1">
    <property type="entry name" value="PROTEIN TRANSLOCASE SUBUNIT SECE"/>
    <property type="match status" value="1"/>
</dbReference>
<dbReference type="PANTHER" id="PTHR33910">
    <property type="entry name" value="PROTEIN TRANSLOCASE SUBUNIT SECE"/>
    <property type="match status" value="1"/>
</dbReference>
<feature type="compositionally biased region" description="Basic residues" evidence="10">
    <location>
        <begin position="31"/>
        <end position="40"/>
    </location>
</feature>
<evidence type="ECO:0000256" key="1">
    <source>
        <dbReference type="ARBA" id="ARBA00004370"/>
    </source>
</evidence>
<dbReference type="AlphaFoldDB" id="A0A0N9NBK9"/>
<keyword evidence="6 9" id="KW-1133">Transmembrane helix</keyword>
<reference evidence="12" key="1">
    <citation type="submission" date="2015-06" db="EMBL/GenBank/DDBJ databases">
        <title>Complete genome sequence and metabolic analysis of phthalate degradation pathway in Gordonia sp. QH-11.</title>
        <authorList>
            <person name="Jin D."/>
            <person name="Kong X."/>
            <person name="Bai Z."/>
        </authorList>
    </citation>
    <scope>NUCLEOTIDE SEQUENCE [LARGE SCALE GENOMIC DNA]</scope>
    <source>
        <strain evidence="12">QH-11</strain>
    </source>
</reference>
<dbReference type="GO" id="GO:0043952">
    <property type="term" value="P:protein transport by the Sec complex"/>
    <property type="evidence" value="ECO:0007669"/>
    <property type="project" value="UniProtKB-UniRule"/>
</dbReference>